<reference evidence="3" key="1">
    <citation type="journal article" date="2023" name="Commun. Biol.">
        <title>Genome analysis of Parmales, the sister group of diatoms, reveals the evolutionary specialization of diatoms from phago-mixotrophs to photoautotrophs.</title>
        <authorList>
            <person name="Ban H."/>
            <person name="Sato S."/>
            <person name="Yoshikawa S."/>
            <person name="Yamada K."/>
            <person name="Nakamura Y."/>
            <person name="Ichinomiya M."/>
            <person name="Sato N."/>
            <person name="Blanc-Mathieu R."/>
            <person name="Endo H."/>
            <person name="Kuwata A."/>
            <person name="Ogata H."/>
        </authorList>
    </citation>
    <scope>NUCLEOTIDE SEQUENCE [LARGE SCALE GENOMIC DNA]</scope>
</reference>
<dbReference type="Pfam" id="PF00443">
    <property type="entry name" value="UCH"/>
    <property type="match status" value="1"/>
</dbReference>
<dbReference type="Proteomes" id="UP001165065">
    <property type="component" value="Unassembled WGS sequence"/>
</dbReference>
<dbReference type="Gene3D" id="3.90.70.10">
    <property type="entry name" value="Cysteine proteinases"/>
    <property type="match status" value="2"/>
</dbReference>
<dbReference type="GO" id="GO:0016579">
    <property type="term" value="P:protein deubiquitination"/>
    <property type="evidence" value="ECO:0007669"/>
    <property type="project" value="InterPro"/>
</dbReference>
<comment type="caution">
    <text evidence="2">The sequence shown here is derived from an EMBL/GenBank/DDBJ whole genome shotgun (WGS) entry which is preliminary data.</text>
</comment>
<keyword evidence="3" id="KW-1185">Reference proteome</keyword>
<accession>A0A9W7LFJ6</accession>
<evidence type="ECO:0000313" key="3">
    <source>
        <dbReference type="Proteomes" id="UP001165065"/>
    </source>
</evidence>
<dbReference type="SUPFAM" id="SSF54001">
    <property type="entry name" value="Cysteine proteinases"/>
    <property type="match status" value="1"/>
</dbReference>
<dbReference type="AlphaFoldDB" id="A0A9W7LFJ6"/>
<evidence type="ECO:0000313" key="2">
    <source>
        <dbReference type="EMBL" id="GMI48056.1"/>
    </source>
</evidence>
<proteinExistence type="predicted"/>
<dbReference type="InterPro" id="IPR038765">
    <property type="entry name" value="Papain-like_cys_pep_sf"/>
</dbReference>
<dbReference type="EMBL" id="BRYA01000372">
    <property type="protein sequence ID" value="GMI48056.1"/>
    <property type="molecule type" value="Genomic_DNA"/>
</dbReference>
<protein>
    <recommendedName>
        <fullName evidence="1">USP domain-containing protein</fullName>
    </recommendedName>
</protein>
<evidence type="ECO:0000259" key="1">
    <source>
        <dbReference type="PROSITE" id="PS50235"/>
    </source>
</evidence>
<sequence length="270" mass="29079">MQCLARTSLLKTLQEQEQEQEGSIEGSIEDGLDLHGGDVSSLKPSSETVRRLLLASLLSVLSPSPSSAPILSLLSHLQTLHPLSVSSSSTQQDSLEVLTYLLSHVPNHPFSLSQTESLTCLVCSHTRPKGSTPSPPPDVQISLPLPYPSPSASSGIKSYLSPSHVPSVTCDVCGLKELQLKANVIKPPEGTLVLHFLGPGGGFEDLVRLAGRVYTLCGVLVHKSIWGGGGGHYVARFKEGGEWWEADDRRIRKGREGEGREVVGFYNRII</sequence>
<name>A0A9W7LFJ6_9STRA</name>
<dbReference type="InterPro" id="IPR028889">
    <property type="entry name" value="USP"/>
</dbReference>
<gene>
    <name evidence="2" type="ORF">TrCOL_g11419</name>
</gene>
<feature type="domain" description="USP" evidence="1">
    <location>
        <begin position="1"/>
        <end position="269"/>
    </location>
</feature>
<dbReference type="PROSITE" id="PS50235">
    <property type="entry name" value="USP_3"/>
    <property type="match status" value="1"/>
</dbReference>
<dbReference type="GO" id="GO:0004843">
    <property type="term" value="F:cysteine-type deubiquitinase activity"/>
    <property type="evidence" value="ECO:0007669"/>
    <property type="project" value="InterPro"/>
</dbReference>
<dbReference type="OrthoDB" id="10648151at2759"/>
<dbReference type="InterPro" id="IPR001394">
    <property type="entry name" value="Peptidase_C19_UCH"/>
</dbReference>
<organism evidence="2 3">
    <name type="scientific">Triparma columacea</name>
    <dbReference type="NCBI Taxonomy" id="722753"/>
    <lineage>
        <taxon>Eukaryota</taxon>
        <taxon>Sar</taxon>
        <taxon>Stramenopiles</taxon>
        <taxon>Ochrophyta</taxon>
        <taxon>Bolidophyceae</taxon>
        <taxon>Parmales</taxon>
        <taxon>Triparmaceae</taxon>
        <taxon>Triparma</taxon>
    </lineage>
</organism>